<comment type="function">
    <text evidence="1">Central component in molecular interactions underlying sperm crawling. Forms an extensive filament system that extends from sperm villipoda, along the leading edge of the pseudopod.</text>
</comment>
<dbReference type="EMBL" id="KL367502">
    <property type="protein sequence ID" value="KFD68642.1"/>
    <property type="molecule type" value="Genomic_DNA"/>
</dbReference>
<gene>
    <name evidence="3" type="ORF">M513_03663</name>
    <name evidence="4" type="ORF">M514_03663</name>
</gene>
<evidence type="ECO:0000256" key="1">
    <source>
        <dbReference type="RuleBase" id="RU003425"/>
    </source>
</evidence>
<dbReference type="InterPro" id="IPR000535">
    <property type="entry name" value="MSP_dom"/>
</dbReference>
<keyword evidence="5" id="KW-1185">Reference proteome</keyword>
<evidence type="ECO:0000313" key="3">
    <source>
        <dbReference type="EMBL" id="KFD55323.1"/>
    </source>
</evidence>
<dbReference type="SUPFAM" id="SSF49354">
    <property type="entry name" value="PapD-like"/>
    <property type="match status" value="1"/>
</dbReference>
<dbReference type="InterPro" id="IPR008962">
    <property type="entry name" value="PapD-like_sf"/>
</dbReference>
<evidence type="ECO:0000259" key="2">
    <source>
        <dbReference type="PROSITE" id="PS50202"/>
    </source>
</evidence>
<organism evidence="4">
    <name type="scientific">Trichuris suis</name>
    <name type="common">pig whipworm</name>
    <dbReference type="NCBI Taxonomy" id="68888"/>
    <lineage>
        <taxon>Eukaryota</taxon>
        <taxon>Metazoa</taxon>
        <taxon>Ecdysozoa</taxon>
        <taxon>Nematoda</taxon>
        <taxon>Enoplea</taxon>
        <taxon>Dorylaimia</taxon>
        <taxon>Trichinellida</taxon>
        <taxon>Trichuridae</taxon>
        <taxon>Trichuris</taxon>
    </lineage>
</organism>
<dbReference type="InterPro" id="IPR013783">
    <property type="entry name" value="Ig-like_fold"/>
</dbReference>
<proteinExistence type="predicted"/>
<dbReference type="PROSITE" id="PS50202">
    <property type="entry name" value="MSP"/>
    <property type="match status" value="1"/>
</dbReference>
<evidence type="ECO:0000313" key="4">
    <source>
        <dbReference type="EMBL" id="KFD68642.1"/>
    </source>
</evidence>
<protein>
    <recommendedName>
        <fullName evidence="1">Major sperm protein</fullName>
    </recommendedName>
</protein>
<name>A0A085NGP6_9BILA</name>
<feature type="non-terminal residue" evidence="4">
    <location>
        <position position="172"/>
    </location>
</feature>
<feature type="domain" description="MSP" evidence="2">
    <location>
        <begin position="14"/>
        <end position="129"/>
    </location>
</feature>
<dbReference type="Pfam" id="PF00635">
    <property type="entry name" value="Motile_Sperm"/>
    <property type="match status" value="1"/>
</dbReference>
<keyword evidence="1" id="KW-0206">Cytoskeleton</keyword>
<sequence>MYCPAINSAIWIEQVKILEQLQVWPSVVHIHPCDYEARTAEVVIKNPTLKLVTFKTRSTVSRYMTTKPIYGIIFPQQNIKLTIKLRKVDAHFRIRDDDELCVYFSLIPTGKERYNPRLLWLSYIGVRMRKTVCLEYGDYIDSKTRKPMEWEIQQKKLEEMGESGSSTTDMSI</sequence>
<evidence type="ECO:0000313" key="5">
    <source>
        <dbReference type="Proteomes" id="UP000030764"/>
    </source>
</evidence>
<dbReference type="Proteomes" id="UP000030764">
    <property type="component" value="Unassembled WGS sequence"/>
</dbReference>
<dbReference type="EMBL" id="KL363200">
    <property type="protein sequence ID" value="KFD55323.1"/>
    <property type="molecule type" value="Genomic_DNA"/>
</dbReference>
<dbReference type="AlphaFoldDB" id="A0A085NGP6"/>
<keyword evidence="1" id="KW-0963">Cytoplasm</keyword>
<dbReference type="Proteomes" id="UP000030758">
    <property type="component" value="Unassembled WGS sequence"/>
</dbReference>
<reference evidence="4 5" key="1">
    <citation type="journal article" date="2014" name="Nat. Genet.">
        <title>Genome and transcriptome of the porcine whipworm Trichuris suis.</title>
        <authorList>
            <person name="Jex A.R."/>
            <person name="Nejsum P."/>
            <person name="Schwarz E.M."/>
            <person name="Hu L."/>
            <person name="Young N.D."/>
            <person name="Hall R.S."/>
            <person name="Korhonen P.K."/>
            <person name="Liao S."/>
            <person name="Thamsborg S."/>
            <person name="Xia J."/>
            <person name="Xu P."/>
            <person name="Wang S."/>
            <person name="Scheerlinck J.P."/>
            <person name="Hofmann A."/>
            <person name="Sternberg P.W."/>
            <person name="Wang J."/>
            <person name="Gasser R.B."/>
        </authorList>
    </citation>
    <scope>NUCLEOTIDE SEQUENCE [LARGE SCALE GENOMIC DNA]</scope>
    <source>
        <strain evidence="4">DCEP-RM93F</strain>
        <strain evidence="3">DCEP-RM93M</strain>
    </source>
</reference>
<accession>A0A085NGP6</accession>
<dbReference type="Gene3D" id="2.60.40.10">
    <property type="entry name" value="Immunoglobulins"/>
    <property type="match status" value="1"/>
</dbReference>